<comment type="caution">
    <text evidence="2">The sequence shown here is derived from an EMBL/GenBank/DDBJ whole genome shotgun (WGS) entry which is preliminary data.</text>
</comment>
<dbReference type="AlphaFoldDB" id="A0A6G0RNP5"/>
<organism evidence="2 3">
    <name type="scientific">Phytophthora fragariae</name>
    <dbReference type="NCBI Taxonomy" id="53985"/>
    <lineage>
        <taxon>Eukaryota</taxon>
        <taxon>Sar</taxon>
        <taxon>Stramenopiles</taxon>
        <taxon>Oomycota</taxon>
        <taxon>Peronosporomycetes</taxon>
        <taxon>Peronosporales</taxon>
        <taxon>Peronosporaceae</taxon>
        <taxon>Phytophthora</taxon>
    </lineage>
</organism>
<gene>
    <name evidence="2" type="ORF">PF008_g12648</name>
</gene>
<proteinExistence type="predicted"/>
<sequence length="253" mass="27644">MSDTHADMLKKFQTFLEQEEKPSTPGGTTTAARLAQTEFWREMRQLLAVNDSSIGLRMLDDMAAALINEQDRAAATLKTRVQILPLPSRQASTVVALPHSDFTDATVPAAGPAAVPQKRASLGTPAKGSKAKNPRSSTWSSTETTPPTLDFELSPDTPATVRQAIETIYAKAVAAKRAPYKLAYPWGCGTILRTIQESTWRIDASGMRSARRSSSVRCTHHWPRPRRRGRGRGSDASVRWPRFVNACASLVSA</sequence>
<feature type="compositionally biased region" description="Basic residues" evidence="1">
    <location>
        <begin position="218"/>
        <end position="231"/>
    </location>
</feature>
<feature type="compositionally biased region" description="Low complexity" evidence="1">
    <location>
        <begin position="134"/>
        <end position="148"/>
    </location>
</feature>
<evidence type="ECO:0000313" key="3">
    <source>
        <dbReference type="Proteomes" id="UP000486351"/>
    </source>
</evidence>
<name>A0A6G0RNP5_9STRA</name>
<evidence type="ECO:0000256" key="1">
    <source>
        <dbReference type="SAM" id="MobiDB-lite"/>
    </source>
</evidence>
<feature type="region of interest" description="Disordered" evidence="1">
    <location>
        <begin position="212"/>
        <end position="235"/>
    </location>
</feature>
<reference evidence="2 3" key="1">
    <citation type="submission" date="2018-09" db="EMBL/GenBank/DDBJ databases">
        <title>Genomic investigation of the strawberry pathogen Phytophthora fragariae indicates pathogenicity is determined by transcriptional variation in three key races.</title>
        <authorList>
            <person name="Adams T.M."/>
            <person name="Armitage A.D."/>
            <person name="Sobczyk M.K."/>
            <person name="Bates H.J."/>
            <person name="Dunwell J.M."/>
            <person name="Nellist C.F."/>
            <person name="Harrison R.J."/>
        </authorList>
    </citation>
    <scope>NUCLEOTIDE SEQUENCE [LARGE SCALE GENOMIC DNA]</scope>
    <source>
        <strain evidence="2 3">NOV-77</strain>
    </source>
</reference>
<accession>A0A6G0RNP5</accession>
<evidence type="ECO:0000313" key="2">
    <source>
        <dbReference type="EMBL" id="KAE9337223.1"/>
    </source>
</evidence>
<dbReference type="EMBL" id="QXFY01000717">
    <property type="protein sequence ID" value="KAE9337223.1"/>
    <property type="molecule type" value="Genomic_DNA"/>
</dbReference>
<protein>
    <submittedName>
        <fullName evidence="2">Uncharacterized protein</fullName>
    </submittedName>
</protein>
<dbReference type="Proteomes" id="UP000486351">
    <property type="component" value="Unassembled WGS sequence"/>
</dbReference>
<feature type="region of interest" description="Disordered" evidence="1">
    <location>
        <begin position="108"/>
        <end position="155"/>
    </location>
</feature>